<accession>A0A1V4KEU6</accession>
<dbReference type="Proteomes" id="UP000190648">
    <property type="component" value="Unassembled WGS sequence"/>
</dbReference>
<organism evidence="2 3">
    <name type="scientific">Patagioenas fasciata monilis</name>
    <dbReference type="NCBI Taxonomy" id="372326"/>
    <lineage>
        <taxon>Eukaryota</taxon>
        <taxon>Metazoa</taxon>
        <taxon>Chordata</taxon>
        <taxon>Craniata</taxon>
        <taxon>Vertebrata</taxon>
        <taxon>Euteleostomi</taxon>
        <taxon>Archelosauria</taxon>
        <taxon>Archosauria</taxon>
        <taxon>Dinosauria</taxon>
        <taxon>Saurischia</taxon>
        <taxon>Theropoda</taxon>
        <taxon>Coelurosauria</taxon>
        <taxon>Aves</taxon>
        <taxon>Neognathae</taxon>
        <taxon>Neoaves</taxon>
        <taxon>Columbimorphae</taxon>
        <taxon>Columbiformes</taxon>
        <taxon>Columbidae</taxon>
        <taxon>Patagioenas</taxon>
    </lineage>
</organism>
<keyword evidence="3" id="KW-1185">Reference proteome</keyword>
<proteinExistence type="predicted"/>
<evidence type="ECO:0000256" key="1">
    <source>
        <dbReference type="SAM" id="SignalP"/>
    </source>
</evidence>
<dbReference type="AlphaFoldDB" id="A0A1V4KEU6"/>
<gene>
    <name evidence="2" type="ORF">AV530_010413</name>
</gene>
<feature type="chain" id="PRO_5012776385" description="Secreted protein" evidence="1">
    <location>
        <begin position="20"/>
        <end position="120"/>
    </location>
</feature>
<name>A0A1V4KEU6_PATFA</name>
<protein>
    <recommendedName>
        <fullName evidence="4">Secreted protein</fullName>
    </recommendedName>
</protein>
<feature type="signal peptide" evidence="1">
    <location>
        <begin position="1"/>
        <end position="19"/>
    </location>
</feature>
<evidence type="ECO:0000313" key="2">
    <source>
        <dbReference type="EMBL" id="OPJ82962.1"/>
    </source>
</evidence>
<sequence length="120" mass="13492">MEPMELKIWMLVCWLIADTDMPELTCSPGSAVWDQGALPRTGCLARTEFVKNCIEAQEPQLYLEPKAYRPCRALCHYSPMHWRNKGSHTPHGFCCVAAGTSLSQQALKPWVSPEEQLGKS</sequence>
<keyword evidence="1" id="KW-0732">Signal</keyword>
<evidence type="ECO:0008006" key="4">
    <source>
        <dbReference type="Google" id="ProtNLM"/>
    </source>
</evidence>
<comment type="caution">
    <text evidence="2">The sequence shown here is derived from an EMBL/GenBank/DDBJ whole genome shotgun (WGS) entry which is preliminary data.</text>
</comment>
<evidence type="ECO:0000313" key="3">
    <source>
        <dbReference type="Proteomes" id="UP000190648"/>
    </source>
</evidence>
<dbReference type="EMBL" id="LSYS01003385">
    <property type="protein sequence ID" value="OPJ82962.1"/>
    <property type="molecule type" value="Genomic_DNA"/>
</dbReference>
<reference evidence="2 3" key="1">
    <citation type="submission" date="2016-02" db="EMBL/GenBank/DDBJ databases">
        <title>Band-tailed pigeon sequencing and assembly.</title>
        <authorList>
            <person name="Soares A.E."/>
            <person name="Novak B.J."/>
            <person name="Rice E.S."/>
            <person name="O'Connell B."/>
            <person name="Chang D."/>
            <person name="Weber S."/>
            <person name="Shapiro B."/>
        </authorList>
    </citation>
    <scope>NUCLEOTIDE SEQUENCE [LARGE SCALE GENOMIC DNA]</scope>
    <source>
        <strain evidence="2">BTP2013</strain>
        <tissue evidence="2">Blood</tissue>
    </source>
</reference>